<keyword evidence="1" id="KW-0812">Transmembrane</keyword>
<reference evidence="4" key="1">
    <citation type="submission" date="2014-04" db="EMBL/GenBank/DDBJ databases">
        <title>Evolutionary Origins and Diversification of the Mycorrhizal Mutualists.</title>
        <authorList>
            <consortium name="DOE Joint Genome Institute"/>
            <consortium name="Mycorrhizal Genomics Consortium"/>
            <person name="Kohler A."/>
            <person name="Kuo A."/>
            <person name="Nagy L.G."/>
            <person name="Floudas D."/>
            <person name="Copeland A."/>
            <person name="Barry K.W."/>
            <person name="Cichocki N."/>
            <person name="Veneault-Fourrey C."/>
            <person name="LaButti K."/>
            <person name="Lindquist E.A."/>
            <person name="Lipzen A."/>
            <person name="Lundell T."/>
            <person name="Morin E."/>
            <person name="Murat C."/>
            <person name="Riley R."/>
            <person name="Ohm R."/>
            <person name="Sun H."/>
            <person name="Tunlid A."/>
            <person name="Henrissat B."/>
            <person name="Grigoriev I.V."/>
            <person name="Hibbett D.S."/>
            <person name="Martin F."/>
        </authorList>
    </citation>
    <scope>NUCLEOTIDE SEQUENCE [LARGE SCALE GENOMIC DNA]</scope>
    <source>
        <strain evidence="4">FD-334 SS-4</strain>
    </source>
</reference>
<feature type="transmembrane region" description="Helical" evidence="1">
    <location>
        <begin position="7"/>
        <end position="29"/>
    </location>
</feature>
<evidence type="ECO:0000256" key="1">
    <source>
        <dbReference type="SAM" id="Phobius"/>
    </source>
</evidence>
<dbReference type="OrthoDB" id="5313995at2759"/>
<organism evidence="3 4">
    <name type="scientific">Hypholoma sublateritium (strain FD-334 SS-4)</name>
    <dbReference type="NCBI Taxonomy" id="945553"/>
    <lineage>
        <taxon>Eukaryota</taxon>
        <taxon>Fungi</taxon>
        <taxon>Dikarya</taxon>
        <taxon>Basidiomycota</taxon>
        <taxon>Agaricomycotina</taxon>
        <taxon>Agaricomycetes</taxon>
        <taxon>Agaricomycetidae</taxon>
        <taxon>Agaricales</taxon>
        <taxon>Agaricineae</taxon>
        <taxon>Strophariaceae</taxon>
        <taxon>Hypholoma</taxon>
    </lineage>
</organism>
<proteinExistence type="predicted"/>
<feature type="transmembrane region" description="Helical" evidence="1">
    <location>
        <begin position="122"/>
        <end position="143"/>
    </location>
</feature>
<dbReference type="PANTHER" id="PTHR37019">
    <property type="entry name" value="CHROMOSOME 1, WHOLE GENOME SHOTGUN SEQUENCE"/>
    <property type="match status" value="1"/>
</dbReference>
<keyword evidence="4" id="KW-1185">Reference proteome</keyword>
<feature type="transmembrane region" description="Helical" evidence="1">
    <location>
        <begin position="58"/>
        <end position="77"/>
    </location>
</feature>
<accession>A0A0D2KPK7</accession>
<dbReference type="OMA" id="AFFTHFR"/>
<dbReference type="AlphaFoldDB" id="A0A0D2KPK7"/>
<sequence>MAAAIPLWYRLFFLYIEPLSALAGAYYAAFRPEDYLADLSFGDLKPSTAPAPTQTNMALLQLANLYLLFALNEHFVLSSTTSRVTWRRLLVGLLIADFGHLVTMAPAGSGIFWRVWEWNAMAWGSVGFVYAGATTRMCFLAGVGL</sequence>
<gene>
    <name evidence="3" type="ORF">HYPSUDRAFT_147624</name>
</gene>
<evidence type="ECO:0000313" key="4">
    <source>
        <dbReference type="Proteomes" id="UP000054270"/>
    </source>
</evidence>
<evidence type="ECO:0000259" key="2">
    <source>
        <dbReference type="Pfam" id="PF24803"/>
    </source>
</evidence>
<dbReference type="PANTHER" id="PTHR37019:SF1">
    <property type="entry name" value="EXPERA DOMAIN-CONTAINING PROTEIN"/>
    <property type="match status" value="1"/>
</dbReference>
<dbReference type="Pfam" id="PF24803">
    <property type="entry name" value="DUF7704"/>
    <property type="match status" value="1"/>
</dbReference>
<feature type="transmembrane region" description="Helical" evidence="1">
    <location>
        <begin position="89"/>
        <end position="116"/>
    </location>
</feature>
<feature type="domain" description="DUF7704" evidence="2">
    <location>
        <begin position="3"/>
        <end position="143"/>
    </location>
</feature>
<dbReference type="EMBL" id="KN817619">
    <property type="protein sequence ID" value="KJA16567.1"/>
    <property type="molecule type" value="Genomic_DNA"/>
</dbReference>
<name>A0A0D2KPK7_HYPSF</name>
<keyword evidence="1" id="KW-0472">Membrane</keyword>
<dbReference type="Proteomes" id="UP000054270">
    <property type="component" value="Unassembled WGS sequence"/>
</dbReference>
<protein>
    <recommendedName>
        <fullName evidence="2">DUF7704 domain-containing protein</fullName>
    </recommendedName>
</protein>
<evidence type="ECO:0000313" key="3">
    <source>
        <dbReference type="EMBL" id="KJA16567.1"/>
    </source>
</evidence>
<dbReference type="InterPro" id="IPR056121">
    <property type="entry name" value="DUF7704"/>
</dbReference>
<keyword evidence="1" id="KW-1133">Transmembrane helix</keyword>